<dbReference type="AlphaFoldDB" id="A0A2P8DL27"/>
<dbReference type="EMBL" id="PYGE01000021">
    <property type="protein sequence ID" value="PSK97909.1"/>
    <property type="molecule type" value="Genomic_DNA"/>
</dbReference>
<gene>
    <name evidence="4" type="ORF">CLV30_12166</name>
</gene>
<dbReference type="Proteomes" id="UP000243528">
    <property type="component" value="Unassembled WGS sequence"/>
</dbReference>
<reference evidence="4 5" key="1">
    <citation type="submission" date="2018-03" db="EMBL/GenBank/DDBJ databases">
        <title>Genomic Encyclopedia of Archaeal and Bacterial Type Strains, Phase II (KMG-II): from individual species to whole genera.</title>
        <authorList>
            <person name="Goeker M."/>
        </authorList>
    </citation>
    <scope>NUCLEOTIDE SEQUENCE [LARGE SCALE GENOMIC DNA]</scope>
    <source>
        <strain evidence="4 5">DSM 45211</strain>
    </source>
</reference>
<evidence type="ECO:0000313" key="4">
    <source>
        <dbReference type="EMBL" id="PSK97909.1"/>
    </source>
</evidence>
<keyword evidence="2" id="KW-0812">Transmembrane</keyword>
<dbReference type="RefSeq" id="WP_106539328.1">
    <property type="nucleotide sequence ID" value="NZ_PYGE01000021.1"/>
</dbReference>
<evidence type="ECO:0000256" key="2">
    <source>
        <dbReference type="SAM" id="Phobius"/>
    </source>
</evidence>
<feature type="domain" description="DUF4350" evidence="3">
    <location>
        <begin position="56"/>
        <end position="224"/>
    </location>
</feature>
<feature type="transmembrane region" description="Helical" evidence="2">
    <location>
        <begin position="21"/>
        <end position="41"/>
    </location>
</feature>
<keyword evidence="2" id="KW-1133">Transmembrane helix</keyword>
<name>A0A2P8DL27_9ACTN</name>
<evidence type="ECO:0000259" key="3">
    <source>
        <dbReference type="Pfam" id="PF14258"/>
    </source>
</evidence>
<evidence type="ECO:0000256" key="1">
    <source>
        <dbReference type="SAM" id="MobiDB-lite"/>
    </source>
</evidence>
<proteinExistence type="predicted"/>
<dbReference type="Pfam" id="PF14258">
    <property type="entry name" value="DUF4350"/>
    <property type="match status" value="1"/>
</dbReference>
<keyword evidence="5" id="KW-1185">Reference proteome</keyword>
<protein>
    <submittedName>
        <fullName evidence="4">Uncharacterized protein DUF4350</fullName>
    </submittedName>
</protein>
<dbReference type="OrthoDB" id="5241668at2"/>
<accession>A0A2P8DL27</accession>
<dbReference type="InterPro" id="IPR025646">
    <property type="entry name" value="DUF4350"/>
</dbReference>
<comment type="caution">
    <text evidence="4">The sequence shown here is derived from an EMBL/GenBank/DDBJ whole genome shotgun (WGS) entry which is preliminary data.</text>
</comment>
<evidence type="ECO:0000313" key="5">
    <source>
        <dbReference type="Proteomes" id="UP000243528"/>
    </source>
</evidence>
<feature type="region of interest" description="Disordered" evidence="1">
    <location>
        <begin position="315"/>
        <end position="381"/>
    </location>
</feature>
<organism evidence="4 5">
    <name type="scientific">Haloactinopolyspora alba</name>
    <dbReference type="NCBI Taxonomy" id="648780"/>
    <lineage>
        <taxon>Bacteria</taxon>
        <taxon>Bacillati</taxon>
        <taxon>Actinomycetota</taxon>
        <taxon>Actinomycetes</taxon>
        <taxon>Jiangellales</taxon>
        <taxon>Jiangellaceae</taxon>
        <taxon>Haloactinopolyspora</taxon>
    </lineage>
</organism>
<sequence length="398" mass="41048">MSSARTSDQAPETPAARWRRWRGPAAVGAVLVLAAVVLGIVQSSANRGTLDPEGIDADGARALARLLGDQGVNITSVRTTDAATDAAGPGDTVLVTVPDLLTPGQVDQVVDTGARLVLVAPQARTDDFVPGLDAVGAGSPRVVEPGCELPAAQRAGSARLGGHGYTGTVRRPDGARCYAVDGEATLVVSSTAGGAPVTVLGSGAPLTNEHLDQDGNAALALGLLGSTDRLVWYRPVPEAAAAGDAPFTDQLPDWVRAGAWQLAVAAVLAALWRARRLGRLVTEPLPVLVRATEATEGRARLYRRGRAREHAAATLRASAVRRLDPTTPPGGTPPGERSRHSGAHPPVPDTLVSTLAHRTGRPVDQVAALLDGPPPTDDAGLVRLADDLDALEKEARTP</sequence>
<keyword evidence="2" id="KW-0472">Membrane</keyword>